<dbReference type="AlphaFoldDB" id="A0A7J6W6N3"/>
<feature type="non-terminal residue" evidence="4">
    <location>
        <position position="299"/>
    </location>
</feature>
<dbReference type="InterPro" id="IPR036885">
    <property type="entry name" value="SWIB_MDM2_dom_sf"/>
</dbReference>
<protein>
    <submittedName>
        <fullName evidence="4">Zinc finger ccch domain-containing protein</fullName>
    </submittedName>
</protein>
<dbReference type="EMBL" id="JABWDY010021724">
    <property type="protein sequence ID" value="KAF5192190.1"/>
    <property type="molecule type" value="Genomic_DNA"/>
</dbReference>
<dbReference type="Pfam" id="PF03126">
    <property type="entry name" value="Plus-3"/>
    <property type="match status" value="1"/>
</dbReference>
<dbReference type="SMART" id="SM00719">
    <property type="entry name" value="Plus3"/>
    <property type="match status" value="1"/>
</dbReference>
<organism evidence="4 5">
    <name type="scientific">Thalictrum thalictroides</name>
    <name type="common">Rue-anemone</name>
    <name type="synonym">Anemone thalictroides</name>
    <dbReference type="NCBI Taxonomy" id="46969"/>
    <lineage>
        <taxon>Eukaryota</taxon>
        <taxon>Viridiplantae</taxon>
        <taxon>Streptophyta</taxon>
        <taxon>Embryophyta</taxon>
        <taxon>Tracheophyta</taxon>
        <taxon>Spermatophyta</taxon>
        <taxon>Magnoliopsida</taxon>
        <taxon>Ranunculales</taxon>
        <taxon>Ranunculaceae</taxon>
        <taxon>Thalictroideae</taxon>
        <taxon>Thalictrum</taxon>
    </lineage>
</organism>
<dbReference type="Pfam" id="PF02201">
    <property type="entry name" value="SWIB"/>
    <property type="match status" value="1"/>
</dbReference>
<dbReference type="InterPro" id="IPR036128">
    <property type="entry name" value="Plus3-like_sf"/>
</dbReference>
<feature type="domain" description="DM2" evidence="3">
    <location>
        <begin position="32"/>
        <end position="115"/>
    </location>
</feature>
<dbReference type="Gene3D" id="1.10.245.10">
    <property type="entry name" value="SWIB/MDM2 domain"/>
    <property type="match status" value="1"/>
</dbReference>
<dbReference type="InterPro" id="IPR003121">
    <property type="entry name" value="SWIB_MDM2_domain"/>
</dbReference>
<gene>
    <name evidence="4" type="ORF">FRX31_018213</name>
</gene>
<feature type="region of interest" description="Disordered" evidence="1">
    <location>
        <begin position="120"/>
        <end position="150"/>
    </location>
</feature>
<accession>A0A7J6W6N3</accession>
<evidence type="ECO:0000259" key="3">
    <source>
        <dbReference type="PROSITE" id="PS51925"/>
    </source>
</evidence>
<reference evidence="4 5" key="1">
    <citation type="submission" date="2020-06" db="EMBL/GenBank/DDBJ databases">
        <title>Transcriptomic and genomic resources for Thalictrum thalictroides and T. hernandezii: Facilitating candidate gene discovery in an emerging model plant lineage.</title>
        <authorList>
            <person name="Arias T."/>
            <person name="Riano-Pachon D.M."/>
            <person name="Di Stilio V.S."/>
        </authorList>
    </citation>
    <scope>NUCLEOTIDE SEQUENCE [LARGE SCALE GENOMIC DNA]</scope>
    <source>
        <strain evidence="5">cv. WT478/WT964</strain>
        <tissue evidence="4">Leaves</tissue>
    </source>
</reference>
<evidence type="ECO:0000313" key="5">
    <source>
        <dbReference type="Proteomes" id="UP000554482"/>
    </source>
</evidence>
<dbReference type="OrthoDB" id="6415790at2759"/>
<evidence type="ECO:0000259" key="2">
    <source>
        <dbReference type="PROSITE" id="PS51360"/>
    </source>
</evidence>
<dbReference type="InterPro" id="IPR004343">
    <property type="entry name" value="Plus-3_dom"/>
</dbReference>
<feature type="compositionally biased region" description="Acidic residues" evidence="1">
    <location>
        <begin position="120"/>
        <end position="136"/>
    </location>
</feature>
<comment type="caution">
    <text evidence="4">The sequence shown here is derived from an EMBL/GenBank/DDBJ whole genome shotgun (WGS) entry which is preliminary data.</text>
</comment>
<dbReference type="PROSITE" id="PS51925">
    <property type="entry name" value="SWIB_MDM2"/>
    <property type="match status" value="1"/>
</dbReference>
<dbReference type="CDD" id="cd10567">
    <property type="entry name" value="SWIB-MDM2_like"/>
    <property type="match status" value="1"/>
</dbReference>
<feature type="domain" description="Plus3" evidence="2">
    <location>
        <begin position="168"/>
        <end position="297"/>
    </location>
</feature>
<dbReference type="Proteomes" id="UP000554482">
    <property type="component" value="Unassembled WGS sequence"/>
</dbReference>
<dbReference type="InterPro" id="IPR045894">
    <property type="entry name" value="At5g08430-like"/>
</dbReference>
<dbReference type="PANTHER" id="PTHR46851">
    <property type="entry name" value="OS01G0884500 PROTEIN"/>
    <property type="match status" value="1"/>
</dbReference>
<name>A0A7J6W6N3_THATH</name>
<evidence type="ECO:0000256" key="1">
    <source>
        <dbReference type="SAM" id="MobiDB-lite"/>
    </source>
</evidence>
<dbReference type="Gene3D" id="3.90.70.200">
    <property type="entry name" value="Plus-3 domain"/>
    <property type="match status" value="1"/>
</dbReference>
<dbReference type="GO" id="GO:0003677">
    <property type="term" value="F:DNA binding"/>
    <property type="evidence" value="ECO:0007669"/>
    <property type="project" value="InterPro"/>
</dbReference>
<dbReference type="SUPFAM" id="SSF47592">
    <property type="entry name" value="SWIB/MDM2 domain"/>
    <property type="match status" value="1"/>
</dbReference>
<sequence length="299" mass="34905">MDSELDIKPSPLVGKDMLLASRKYTKKAKPKKREFIGWGSKPLRDFLKSIDKDSDIQLSGYEVHDIIKKYIMDKKLTDPQKKRKVLCDTNLHAIFGRKTVMLNKTYDLLGRHFRDDMEDSEEDEWNCNSDEKDDDTSTMTHKRQRRTGLSSTVEKEKVLEAPRSCFASVTAQNIKLVYLKRSLIEDLLKNPETFDDKVMKSFVRVRSDPHDYFQKNAYQLLQVTGISKAQGTDNISKEVTLHVPNMKKEFRICMLSDEDFSEEEIVDLRQRVKDGMLERLTIVELEQKARILHEDITEH</sequence>
<dbReference type="PANTHER" id="PTHR46851:SF11">
    <property type="entry name" value="GYF DOMAIN-CONTAINING PROTEIN"/>
    <property type="match status" value="1"/>
</dbReference>
<proteinExistence type="predicted"/>
<keyword evidence="5" id="KW-1185">Reference proteome</keyword>
<dbReference type="PROSITE" id="PS51360">
    <property type="entry name" value="PLUS3"/>
    <property type="match status" value="1"/>
</dbReference>
<evidence type="ECO:0000313" key="4">
    <source>
        <dbReference type="EMBL" id="KAF5192190.1"/>
    </source>
</evidence>
<dbReference type="SUPFAM" id="SSF159042">
    <property type="entry name" value="Plus3-like"/>
    <property type="match status" value="1"/>
</dbReference>